<keyword evidence="2" id="KW-1185">Reference proteome</keyword>
<accession>A0ABV9WLC3</accession>
<sequence length="96" mass="11219">MDRLDQEQRWHGRIRLLECHAALDFGDLARAKRLLDDGIVVDDLREGEDALDTLWWTYHEKRAAAGIGPLDPAARVRIRREHPLPCLYDYRMHETG</sequence>
<protein>
    <submittedName>
        <fullName evidence="1">Uncharacterized protein</fullName>
    </submittedName>
</protein>
<dbReference type="Proteomes" id="UP001595912">
    <property type="component" value="Unassembled WGS sequence"/>
</dbReference>
<comment type="caution">
    <text evidence="1">The sequence shown here is derived from an EMBL/GenBank/DDBJ whole genome shotgun (WGS) entry which is preliminary data.</text>
</comment>
<reference evidence="2" key="1">
    <citation type="journal article" date="2019" name="Int. J. Syst. Evol. Microbiol.">
        <title>The Global Catalogue of Microorganisms (GCM) 10K type strain sequencing project: providing services to taxonomists for standard genome sequencing and annotation.</title>
        <authorList>
            <consortium name="The Broad Institute Genomics Platform"/>
            <consortium name="The Broad Institute Genome Sequencing Center for Infectious Disease"/>
            <person name="Wu L."/>
            <person name="Ma J."/>
        </authorList>
    </citation>
    <scope>NUCLEOTIDE SEQUENCE [LARGE SCALE GENOMIC DNA]</scope>
    <source>
        <strain evidence="2">CGMCC 4.7152</strain>
    </source>
</reference>
<evidence type="ECO:0000313" key="1">
    <source>
        <dbReference type="EMBL" id="MFC5008376.1"/>
    </source>
</evidence>
<dbReference type="EMBL" id="JBHSIU010000131">
    <property type="protein sequence ID" value="MFC5008376.1"/>
    <property type="molecule type" value="Genomic_DNA"/>
</dbReference>
<organism evidence="1 2">
    <name type="scientific">Dactylosporangium cerinum</name>
    <dbReference type="NCBI Taxonomy" id="1434730"/>
    <lineage>
        <taxon>Bacteria</taxon>
        <taxon>Bacillati</taxon>
        <taxon>Actinomycetota</taxon>
        <taxon>Actinomycetes</taxon>
        <taxon>Micromonosporales</taxon>
        <taxon>Micromonosporaceae</taxon>
        <taxon>Dactylosporangium</taxon>
    </lineage>
</organism>
<name>A0ABV9WLC3_9ACTN</name>
<gene>
    <name evidence="1" type="ORF">ACFPIJ_62525</name>
</gene>
<dbReference type="RefSeq" id="WP_380129074.1">
    <property type="nucleotide sequence ID" value="NZ_JBHSIU010000131.1"/>
</dbReference>
<evidence type="ECO:0000313" key="2">
    <source>
        <dbReference type="Proteomes" id="UP001595912"/>
    </source>
</evidence>
<proteinExistence type="predicted"/>